<dbReference type="HOGENOM" id="CLU_039613_6_1_9"/>
<dbReference type="Pfam" id="PF00126">
    <property type="entry name" value="HTH_1"/>
    <property type="match status" value="1"/>
</dbReference>
<dbReference type="GO" id="GO:0003700">
    <property type="term" value="F:DNA-binding transcription factor activity"/>
    <property type="evidence" value="ECO:0007669"/>
    <property type="project" value="InterPro"/>
</dbReference>
<dbReference type="RefSeq" id="WP_013081385.1">
    <property type="nucleotide sequence ID" value="NZ_BCVB01000017.1"/>
</dbReference>
<accession>A0A0B6ATG8</accession>
<evidence type="ECO:0000256" key="3">
    <source>
        <dbReference type="ARBA" id="ARBA00023125"/>
    </source>
</evidence>
<organism evidence="5 6">
    <name type="scientific">Priestia megaterium (strain ATCC 14581 / DSM 32 / CCUG 1817 / JCM 2506 / NBRC 15308 / NCIMB 9376 / NCTC 10342 / NRRL B-14308 / VKM B-512 / Ford 19)</name>
    <name type="common">Bacillus megaterium</name>
    <dbReference type="NCBI Taxonomy" id="1348623"/>
    <lineage>
        <taxon>Bacteria</taxon>
        <taxon>Bacillati</taxon>
        <taxon>Bacillota</taxon>
        <taxon>Bacilli</taxon>
        <taxon>Bacillales</taxon>
        <taxon>Bacillaceae</taxon>
        <taxon>Priestia</taxon>
    </lineage>
</organism>
<dbReference type="Pfam" id="PF03466">
    <property type="entry name" value="LysR_substrate"/>
    <property type="match status" value="1"/>
</dbReference>
<dbReference type="GO" id="GO:0005829">
    <property type="term" value="C:cytosol"/>
    <property type="evidence" value="ECO:0007669"/>
    <property type="project" value="TreeGrafter"/>
</dbReference>
<dbReference type="FunFam" id="1.10.10.10:FF:000001">
    <property type="entry name" value="LysR family transcriptional regulator"/>
    <property type="match status" value="1"/>
</dbReference>
<evidence type="ECO:0000256" key="4">
    <source>
        <dbReference type="ARBA" id="ARBA00023163"/>
    </source>
</evidence>
<dbReference type="EMBL" id="CP009920">
    <property type="protein sequence ID" value="AJI23154.1"/>
    <property type="molecule type" value="Genomic_DNA"/>
</dbReference>
<dbReference type="Proteomes" id="UP000031829">
    <property type="component" value="Chromosome"/>
</dbReference>
<dbReference type="Gene3D" id="1.10.10.10">
    <property type="entry name" value="Winged helix-like DNA-binding domain superfamily/Winged helix DNA-binding domain"/>
    <property type="match status" value="1"/>
</dbReference>
<evidence type="ECO:0000256" key="2">
    <source>
        <dbReference type="ARBA" id="ARBA00023015"/>
    </source>
</evidence>
<proteinExistence type="inferred from homology"/>
<dbReference type="SUPFAM" id="SSF53850">
    <property type="entry name" value="Periplasmic binding protein-like II"/>
    <property type="match status" value="1"/>
</dbReference>
<reference evidence="5 6" key="1">
    <citation type="journal article" date="2015" name="Genome Announc.">
        <title>Complete genome sequences for 35 biothreat assay-relevant bacillus species.</title>
        <authorList>
            <person name="Johnson S.L."/>
            <person name="Daligault H.E."/>
            <person name="Davenport K.W."/>
            <person name="Jaissle J."/>
            <person name="Frey K.G."/>
            <person name="Ladner J.T."/>
            <person name="Broomall S.M."/>
            <person name="Bishop-Lilly K.A."/>
            <person name="Bruce D.C."/>
            <person name="Gibbons H.S."/>
            <person name="Coyne S.R."/>
            <person name="Lo C.C."/>
            <person name="Meincke L."/>
            <person name="Munk A.C."/>
            <person name="Koroleva G.I."/>
            <person name="Rosenzweig C.N."/>
            <person name="Palacios G.F."/>
            <person name="Redden C.L."/>
            <person name="Minogue T.D."/>
            <person name="Chain P.S."/>
        </authorList>
    </citation>
    <scope>NUCLEOTIDE SEQUENCE [LARGE SCALE GENOMIC DNA]</scope>
    <source>
        <strain evidence="6">ATCC 14581 / DSM 32 / JCM 2506 / NBRC 15308 / NCIMB 9376 / NCTC 10342 / NRRL B-14308 / VKM B-512</strain>
    </source>
</reference>
<dbReference type="PROSITE" id="PS50931">
    <property type="entry name" value="HTH_LYSR"/>
    <property type="match status" value="1"/>
</dbReference>
<evidence type="ECO:0000313" key="5">
    <source>
        <dbReference type="EMBL" id="AJI23154.1"/>
    </source>
</evidence>
<keyword evidence="4" id="KW-0804">Transcription</keyword>
<evidence type="ECO:0000313" key="6">
    <source>
        <dbReference type="Proteomes" id="UP000031829"/>
    </source>
</evidence>
<name>A0A0B6ATG8_PRIM2</name>
<dbReference type="KEGG" id="bmeg:BG04_2447"/>
<dbReference type="PRINTS" id="PR00039">
    <property type="entry name" value="HTHLYSR"/>
</dbReference>
<dbReference type="AlphaFoldDB" id="A0A0B6ATG8"/>
<dbReference type="InterPro" id="IPR000847">
    <property type="entry name" value="LysR_HTH_N"/>
</dbReference>
<dbReference type="GO" id="GO:0003677">
    <property type="term" value="F:DNA binding"/>
    <property type="evidence" value="ECO:0007669"/>
    <property type="project" value="UniProtKB-KW"/>
</dbReference>
<dbReference type="SUPFAM" id="SSF46785">
    <property type="entry name" value="Winged helix' DNA-binding domain"/>
    <property type="match status" value="1"/>
</dbReference>
<sequence>MEFRVIKTFQTIVRLGSFQLAAEYLKYSQPTITLHIQKLESELGFKLLERGKSIKLTEAGKIFYERANILLKEYEYLNNTLKDYSTGEAGTIRIGAAEPTASSRLPSILSLFKKRYPNTEISLLVADEKHLHQHIRNQEIDFAIGTVSESFRDIEFEALLTEKLVLLLPFNHALTKRKTIFAKDLIHETLITAGQSSVQKKIEQLIFERTGQLPAKVQLGTISTLQHFVKENLGVAVVPQISATLPPDQVVVKTIHDLHEGPAIGILKHQSHTVSTAGKTFLALLKQNLAFDLKKAQIELSV</sequence>
<dbReference type="InterPro" id="IPR050950">
    <property type="entry name" value="HTH-type_LysR_regulators"/>
</dbReference>
<dbReference type="PANTHER" id="PTHR30419:SF25">
    <property type="entry name" value="HTH-TYPE TRANSCRIPTIONAL REGULATOR YTLI"/>
    <property type="match status" value="1"/>
</dbReference>
<dbReference type="InterPro" id="IPR036388">
    <property type="entry name" value="WH-like_DNA-bd_sf"/>
</dbReference>
<dbReference type="InterPro" id="IPR005119">
    <property type="entry name" value="LysR_subst-bd"/>
</dbReference>
<dbReference type="Gene3D" id="3.40.190.290">
    <property type="match status" value="1"/>
</dbReference>
<evidence type="ECO:0000256" key="1">
    <source>
        <dbReference type="ARBA" id="ARBA00009437"/>
    </source>
</evidence>
<comment type="similarity">
    <text evidence="1">Belongs to the LysR transcriptional regulatory family.</text>
</comment>
<gene>
    <name evidence="5" type="ORF">BG04_2447</name>
</gene>
<dbReference type="GeneID" id="93640517"/>
<protein>
    <submittedName>
        <fullName evidence="5">Bacterial regulatory helix-turn-helix, lysR family protein</fullName>
    </submittedName>
</protein>
<keyword evidence="3" id="KW-0238">DNA-binding</keyword>
<dbReference type="PANTHER" id="PTHR30419">
    <property type="entry name" value="HTH-TYPE TRANSCRIPTIONAL REGULATOR YBHD"/>
    <property type="match status" value="1"/>
</dbReference>
<dbReference type="InterPro" id="IPR036390">
    <property type="entry name" value="WH_DNA-bd_sf"/>
</dbReference>
<keyword evidence="2" id="KW-0805">Transcription regulation</keyword>